<evidence type="ECO:0000256" key="2">
    <source>
        <dbReference type="ARBA" id="ARBA00023125"/>
    </source>
</evidence>
<dbReference type="EMBL" id="NFLJ01000002">
    <property type="protein sequence ID" value="OUQ36440.1"/>
    <property type="molecule type" value="Genomic_DNA"/>
</dbReference>
<dbReference type="PANTHER" id="PTHR30204">
    <property type="entry name" value="REDOX-CYCLING DRUG-SENSING TRANSCRIPTIONAL ACTIVATOR SOXR"/>
    <property type="match status" value="1"/>
</dbReference>
<evidence type="ECO:0000256" key="4">
    <source>
        <dbReference type="SAM" id="Coils"/>
    </source>
</evidence>
<organism evidence="6 7">
    <name type="scientific">Massilimicrobiota timonensis</name>
    <dbReference type="NCBI Taxonomy" id="1776392"/>
    <lineage>
        <taxon>Bacteria</taxon>
        <taxon>Bacillati</taxon>
        <taxon>Bacillota</taxon>
        <taxon>Erysipelotrichia</taxon>
        <taxon>Erysipelotrichales</taxon>
        <taxon>Erysipelotrichaceae</taxon>
        <taxon>Massilimicrobiota</taxon>
    </lineage>
</organism>
<dbReference type="AlphaFoldDB" id="A0A1Y4T4A8"/>
<dbReference type="Proteomes" id="UP000195305">
    <property type="component" value="Unassembled WGS sequence"/>
</dbReference>
<name>A0A1Y4T4A8_9FIRM</name>
<keyword evidence="4" id="KW-0175">Coiled coil</keyword>
<sequence length="246" mass="28186">MNTYQTTEVARIIGVHPNTVRLYEQLHLIPLAKRKENGYRIFTDFHIEQFRLARTALKVEILQNGLRKKAMNIIKVSATGNFDEAIKLTDEYLSQLQREKNNAEQAIQIVNELINGESSPNQILLKRKEVSEFLGVTMDTLRNWELNGLLCVKRKANGYRVYSNDDIKRLRIIKALRCANYSLSSILRMLNALSVNPDINIKSVIGMPEENEDIITACDKLLLSLDDASKNARFMKATLINMKKSF</sequence>
<keyword evidence="3" id="KW-0804">Transcription</keyword>
<keyword evidence="7" id="KW-1185">Reference proteome</keyword>
<dbReference type="GO" id="GO:0003700">
    <property type="term" value="F:DNA-binding transcription factor activity"/>
    <property type="evidence" value="ECO:0007669"/>
    <property type="project" value="InterPro"/>
</dbReference>
<dbReference type="PANTHER" id="PTHR30204:SF94">
    <property type="entry name" value="HEAVY METAL-DEPENDENT TRANSCRIPTIONAL REGULATOR HI_0293-RELATED"/>
    <property type="match status" value="1"/>
</dbReference>
<dbReference type="SMART" id="SM00422">
    <property type="entry name" value="HTH_MERR"/>
    <property type="match status" value="2"/>
</dbReference>
<evidence type="ECO:0000259" key="5">
    <source>
        <dbReference type="PROSITE" id="PS50937"/>
    </source>
</evidence>
<evidence type="ECO:0000256" key="3">
    <source>
        <dbReference type="ARBA" id="ARBA00023163"/>
    </source>
</evidence>
<evidence type="ECO:0000313" key="6">
    <source>
        <dbReference type="EMBL" id="OUQ36440.1"/>
    </source>
</evidence>
<dbReference type="SUPFAM" id="SSF46955">
    <property type="entry name" value="Putative DNA-binding domain"/>
    <property type="match status" value="2"/>
</dbReference>
<dbReference type="GO" id="GO:0003677">
    <property type="term" value="F:DNA binding"/>
    <property type="evidence" value="ECO:0007669"/>
    <property type="project" value="UniProtKB-KW"/>
</dbReference>
<evidence type="ECO:0000313" key="7">
    <source>
        <dbReference type="Proteomes" id="UP000195305"/>
    </source>
</evidence>
<feature type="domain" description="HTH merR-type" evidence="5">
    <location>
        <begin position="3"/>
        <end position="56"/>
    </location>
</feature>
<dbReference type="Gene3D" id="1.10.1660.10">
    <property type="match status" value="2"/>
</dbReference>
<feature type="coiled-coil region" evidence="4">
    <location>
        <begin position="86"/>
        <end position="113"/>
    </location>
</feature>
<dbReference type="Pfam" id="PF13411">
    <property type="entry name" value="MerR_1"/>
    <property type="match status" value="2"/>
</dbReference>
<feature type="domain" description="HTH merR-type" evidence="5">
    <location>
        <begin position="128"/>
        <end position="192"/>
    </location>
</feature>
<dbReference type="RefSeq" id="WP_087356982.1">
    <property type="nucleotide sequence ID" value="NZ_NFLJ01000002.1"/>
</dbReference>
<dbReference type="InterPro" id="IPR047057">
    <property type="entry name" value="MerR_fam"/>
</dbReference>
<keyword evidence="2" id="KW-0238">DNA-binding</keyword>
<keyword evidence="1" id="KW-0805">Transcription regulation</keyword>
<protein>
    <submittedName>
        <fullName evidence="6">MerR family transcriptional regulator</fullName>
    </submittedName>
</protein>
<dbReference type="PROSITE" id="PS50937">
    <property type="entry name" value="HTH_MERR_2"/>
    <property type="match status" value="2"/>
</dbReference>
<dbReference type="CDD" id="cd00592">
    <property type="entry name" value="HTH_MerR-like"/>
    <property type="match status" value="1"/>
</dbReference>
<reference evidence="6 7" key="1">
    <citation type="journal article" date="2018" name="BMC Genomics">
        <title>Whole genome sequencing and function prediction of 133 gut anaerobes isolated from chicken caecum in pure cultures.</title>
        <authorList>
            <person name="Medvecky M."/>
            <person name="Cejkova D."/>
            <person name="Polansky O."/>
            <person name="Karasova D."/>
            <person name="Kubasova T."/>
            <person name="Cizek A."/>
            <person name="Rychlik I."/>
        </authorList>
    </citation>
    <scope>NUCLEOTIDE SEQUENCE [LARGE SCALE GENOMIC DNA]</scope>
    <source>
        <strain evidence="6 7">An13</strain>
    </source>
</reference>
<dbReference type="OrthoDB" id="122388at2"/>
<dbReference type="InterPro" id="IPR000551">
    <property type="entry name" value="MerR-type_HTH_dom"/>
</dbReference>
<accession>A0A1Y4T4A8</accession>
<dbReference type="InterPro" id="IPR009061">
    <property type="entry name" value="DNA-bd_dom_put_sf"/>
</dbReference>
<proteinExistence type="predicted"/>
<gene>
    <name evidence="6" type="ORF">B5E75_01215</name>
</gene>
<evidence type="ECO:0000256" key="1">
    <source>
        <dbReference type="ARBA" id="ARBA00023015"/>
    </source>
</evidence>
<comment type="caution">
    <text evidence="6">The sequence shown here is derived from an EMBL/GenBank/DDBJ whole genome shotgun (WGS) entry which is preliminary data.</text>
</comment>